<proteinExistence type="inferred from homology"/>
<evidence type="ECO:0000313" key="9">
    <source>
        <dbReference type="WBParaSite" id="TCLT_0000416101-mRNA-1"/>
    </source>
</evidence>
<dbReference type="Gene3D" id="1.20.58.160">
    <property type="match status" value="1"/>
</dbReference>
<dbReference type="SUPFAM" id="SSF89009">
    <property type="entry name" value="GAT-like domain"/>
    <property type="match status" value="1"/>
</dbReference>
<dbReference type="STRING" id="103827.A0A0N5CV39"/>
<dbReference type="CDD" id="cd03565">
    <property type="entry name" value="VHS_Tom1_like"/>
    <property type="match status" value="1"/>
</dbReference>
<accession>A0A0N5CV39</accession>
<keyword evidence="8" id="KW-1185">Reference proteome</keyword>
<dbReference type="GO" id="GO:0015031">
    <property type="term" value="P:protein transport"/>
    <property type="evidence" value="ECO:0007669"/>
    <property type="project" value="UniProtKB-KW"/>
</dbReference>
<keyword evidence="2" id="KW-0813">Transport</keyword>
<dbReference type="EMBL" id="UYYF01004278">
    <property type="protein sequence ID" value="VDN01219.1"/>
    <property type="molecule type" value="Genomic_DNA"/>
</dbReference>
<reference evidence="9" key="1">
    <citation type="submission" date="2017-02" db="UniProtKB">
        <authorList>
            <consortium name="WormBaseParasite"/>
        </authorList>
    </citation>
    <scope>IDENTIFICATION</scope>
</reference>
<dbReference type="WBParaSite" id="TCLT_0000416101-mRNA-1">
    <property type="protein sequence ID" value="TCLT_0000416101-mRNA-1"/>
    <property type="gene ID" value="TCLT_0000416101"/>
</dbReference>
<evidence type="ECO:0000313" key="8">
    <source>
        <dbReference type="Proteomes" id="UP000276776"/>
    </source>
</evidence>
<dbReference type="SUPFAM" id="SSF48464">
    <property type="entry name" value="ENTH/VHS domain"/>
    <property type="match status" value="1"/>
</dbReference>
<evidence type="ECO:0000259" key="6">
    <source>
        <dbReference type="PROSITE" id="PS50909"/>
    </source>
</evidence>
<sequence>MNNIMQDQVNNAVESAKEAAASVTERVTSFFHGNPFATPIGAKIEMATNPSVFGTENWELNMEICDYINGTADGARDALRAIRRRLHSHVSKNNGIVMYTLTVLETCVKNCDVRFHELVCHKDFINDLVKLIGPKFDAPQVVQERVLNLIQSWNDAFRDDPRLQGVCQVYDELKAKGVQFPIQDPVNMAPVLTPKRVSWIEFRFDWYNPSSYPLCDYPELINPTEDQFEKLRKELNVVNDNVKVMREILNEMVPGKEDADSFQLLVELYPVVKQMHFRTQDLIGCVQNDEVMYELLIINDDCNSLFEKYDRYMSNRASGTKENATAKIDMVGFDKQMLSQQLSQMKVSEDLGEVDASELSAGDKNTPVTDKEAAEMAEWLEAQEGKKSENTHSCMQPSSMFQNIS</sequence>
<feature type="compositionally biased region" description="Polar residues" evidence="4">
    <location>
        <begin position="391"/>
        <end position="405"/>
    </location>
</feature>
<dbReference type="GO" id="GO:0035091">
    <property type="term" value="F:phosphatidylinositol binding"/>
    <property type="evidence" value="ECO:0007669"/>
    <property type="project" value="InterPro"/>
</dbReference>
<reference evidence="7 8" key="2">
    <citation type="submission" date="2018-11" db="EMBL/GenBank/DDBJ databases">
        <authorList>
            <consortium name="Pathogen Informatics"/>
        </authorList>
    </citation>
    <scope>NUCLEOTIDE SEQUENCE [LARGE SCALE GENOMIC DNA]</scope>
</reference>
<dbReference type="InterPro" id="IPR014645">
    <property type="entry name" value="TOM1"/>
</dbReference>
<dbReference type="AlphaFoldDB" id="A0A0N5CV39"/>
<dbReference type="Pfam" id="PF03127">
    <property type="entry name" value="GAT"/>
    <property type="match status" value="1"/>
</dbReference>
<dbReference type="OrthoDB" id="2018246at2759"/>
<dbReference type="CDD" id="cd14233">
    <property type="entry name" value="GAT_TOM1_like"/>
    <property type="match status" value="1"/>
</dbReference>
<feature type="region of interest" description="Disordered" evidence="4">
    <location>
        <begin position="383"/>
        <end position="405"/>
    </location>
</feature>
<evidence type="ECO:0000256" key="3">
    <source>
        <dbReference type="ARBA" id="ARBA00022927"/>
    </source>
</evidence>
<gene>
    <name evidence="7" type="ORF">TCLT_LOCUS4150</name>
</gene>
<keyword evidence="3" id="KW-0653">Protein transport</keyword>
<dbReference type="PANTHER" id="PTHR13856">
    <property type="entry name" value="VHS DOMAIN CONTAINING PROTEIN FAMILY"/>
    <property type="match status" value="1"/>
</dbReference>
<organism evidence="9">
    <name type="scientific">Thelazia callipaeda</name>
    <name type="common">Oriental eyeworm</name>
    <name type="synonym">Parasitic nematode</name>
    <dbReference type="NCBI Taxonomy" id="103827"/>
    <lineage>
        <taxon>Eukaryota</taxon>
        <taxon>Metazoa</taxon>
        <taxon>Ecdysozoa</taxon>
        <taxon>Nematoda</taxon>
        <taxon>Chromadorea</taxon>
        <taxon>Rhabditida</taxon>
        <taxon>Spirurina</taxon>
        <taxon>Spiruromorpha</taxon>
        <taxon>Thelazioidea</taxon>
        <taxon>Thelaziidae</taxon>
        <taxon>Thelazia</taxon>
    </lineage>
</organism>
<feature type="domain" description="VHS" evidence="5">
    <location>
        <begin position="48"/>
        <end position="181"/>
    </location>
</feature>
<dbReference type="InterPro" id="IPR004152">
    <property type="entry name" value="GAT_dom"/>
</dbReference>
<dbReference type="PROSITE" id="PS50909">
    <property type="entry name" value="GAT"/>
    <property type="match status" value="1"/>
</dbReference>
<dbReference type="PIRSF" id="PIRSF036948">
    <property type="entry name" value="TOM1"/>
    <property type="match status" value="1"/>
</dbReference>
<dbReference type="InterPro" id="IPR002014">
    <property type="entry name" value="VHS_dom"/>
</dbReference>
<evidence type="ECO:0000256" key="1">
    <source>
        <dbReference type="ARBA" id="ARBA00007708"/>
    </source>
</evidence>
<dbReference type="GO" id="GO:0007165">
    <property type="term" value="P:signal transduction"/>
    <property type="evidence" value="ECO:0007669"/>
    <property type="project" value="TreeGrafter"/>
</dbReference>
<evidence type="ECO:0000313" key="7">
    <source>
        <dbReference type="EMBL" id="VDN01219.1"/>
    </source>
</evidence>
<dbReference type="Proteomes" id="UP000276776">
    <property type="component" value="Unassembled WGS sequence"/>
</dbReference>
<dbReference type="InterPro" id="IPR008942">
    <property type="entry name" value="ENTH_VHS"/>
</dbReference>
<dbReference type="SMART" id="SM00288">
    <property type="entry name" value="VHS"/>
    <property type="match status" value="1"/>
</dbReference>
<protein>
    <submittedName>
        <fullName evidence="9">VHS domain-containing protein</fullName>
    </submittedName>
</protein>
<dbReference type="PROSITE" id="PS50179">
    <property type="entry name" value="VHS"/>
    <property type="match status" value="1"/>
</dbReference>
<dbReference type="OMA" id="QPEPAMI"/>
<dbReference type="Gene3D" id="1.25.40.90">
    <property type="match status" value="1"/>
</dbReference>
<evidence type="ECO:0000256" key="4">
    <source>
        <dbReference type="SAM" id="MobiDB-lite"/>
    </source>
</evidence>
<comment type="similarity">
    <text evidence="1">Belongs to the TOM1 family.</text>
</comment>
<evidence type="ECO:0000256" key="2">
    <source>
        <dbReference type="ARBA" id="ARBA00022448"/>
    </source>
</evidence>
<dbReference type="GO" id="GO:0005768">
    <property type="term" value="C:endosome"/>
    <property type="evidence" value="ECO:0007669"/>
    <property type="project" value="TreeGrafter"/>
</dbReference>
<feature type="domain" description="GAT" evidence="6">
    <location>
        <begin position="226"/>
        <end position="314"/>
    </location>
</feature>
<dbReference type="GO" id="GO:0043130">
    <property type="term" value="F:ubiquitin binding"/>
    <property type="evidence" value="ECO:0007669"/>
    <property type="project" value="InterPro"/>
</dbReference>
<evidence type="ECO:0000259" key="5">
    <source>
        <dbReference type="PROSITE" id="PS50179"/>
    </source>
</evidence>
<name>A0A0N5CV39_THECL</name>
<dbReference type="InterPro" id="IPR038425">
    <property type="entry name" value="GAT_sf"/>
</dbReference>
<dbReference type="Pfam" id="PF00790">
    <property type="entry name" value="VHS"/>
    <property type="match status" value="1"/>
</dbReference>
<dbReference type="PANTHER" id="PTHR13856:SF137">
    <property type="entry name" value="GH05942P"/>
    <property type="match status" value="1"/>
</dbReference>
<dbReference type="GO" id="GO:0016020">
    <property type="term" value="C:membrane"/>
    <property type="evidence" value="ECO:0007669"/>
    <property type="project" value="TreeGrafter"/>
</dbReference>
<dbReference type="GO" id="GO:0030276">
    <property type="term" value="F:clathrin binding"/>
    <property type="evidence" value="ECO:0007669"/>
    <property type="project" value="TreeGrafter"/>
</dbReference>